<dbReference type="RefSeq" id="WP_046521995.1">
    <property type="nucleotide sequence ID" value="NZ_LAYY01000001.1"/>
</dbReference>
<dbReference type="SUPFAM" id="SSF51556">
    <property type="entry name" value="Metallo-dependent hydrolases"/>
    <property type="match status" value="1"/>
</dbReference>
<dbReference type="PATRIC" id="fig|1408103.3.peg.451"/>
<name>A0A0M2SZQ8_9BACI</name>
<sequence>MDRSILKGMYDVHVHCGPSTAKRSVDAAEMLKLAEEAGYAGFVVKDHYVPALLGTKMVEKHLGNGTCKVYGCLVLNNAVGGLNVNAVDKARQLGTAMVYFPTVSSKTHIDNHKGSAFVGGAGASEVEEEPIIIADENGKLNPKAVEVIEYMAKHDMVLATGHGNEIEVDATVKKAFELGMKRVLVTHPHYQVGATIEDMKRWAEMGAYIEINACVFKGSGSKVEAVVDLSVAKEMIDACGVDSIIIDTDYGQAANGSPVEGMYNFVKALEEHFGITEEEINIMTKKNPKELFNFQ</sequence>
<accession>A0A0M2SZQ8</accession>
<organism evidence="1 2">
    <name type="scientific">Mesobacillus campisalis</name>
    <dbReference type="NCBI Taxonomy" id="1408103"/>
    <lineage>
        <taxon>Bacteria</taxon>
        <taxon>Bacillati</taxon>
        <taxon>Bacillota</taxon>
        <taxon>Bacilli</taxon>
        <taxon>Bacillales</taxon>
        <taxon>Bacillaceae</taxon>
        <taxon>Mesobacillus</taxon>
    </lineage>
</organism>
<dbReference type="InterPro" id="IPR046249">
    <property type="entry name" value="DUF6282"/>
</dbReference>
<dbReference type="Pfam" id="PF19799">
    <property type="entry name" value="DUF6282"/>
    <property type="match status" value="1"/>
</dbReference>
<dbReference type="EMBL" id="LAYY01000001">
    <property type="protein sequence ID" value="KKK40054.1"/>
    <property type="molecule type" value="Genomic_DNA"/>
</dbReference>
<dbReference type="Gene3D" id="3.20.20.140">
    <property type="entry name" value="Metal-dependent hydrolases"/>
    <property type="match status" value="1"/>
</dbReference>
<evidence type="ECO:0000313" key="1">
    <source>
        <dbReference type="EMBL" id="KKK40054.1"/>
    </source>
</evidence>
<keyword evidence="2" id="KW-1185">Reference proteome</keyword>
<protein>
    <recommendedName>
        <fullName evidence="3">Cytosolic protein</fullName>
    </recommendedName>
</protein>
<evidence type="ECO:0008006" key="3">
    <source>
        <dbReference type="Google" id="ProtNLM"/>
    </source>
</evidence>
<comment type="caution">
    <text evidence="1">The sequence shown here is derived from an EMBL/GenBank/DDBJ whole genome shotgun (WGS) entry which is preliminary data.</text>
</comment>
<dbReference type="Proteomes" id="UP000034166">
    <property type="component" value="Unassembled WGS sequence"/>
</dbReference>
<proteinExistence type="predicted"/>
<dbReference type="AlphaFoldDB" id="A0A0M2SZQ8"/>
<gene>
    <name evidence="1" type="ORF">WQ57_01995</name>
</gene>
<dbReference type="InterPro" id="IPR032466">
    <property type="entry name" value="Metal_Hydrolase"/>
</dbReference>
<reference evidence="1 2" key="1">
    <citation type="submission" date="2015-04" db="EMBL/GenBank/DDBJ databases">
        <title>Taxonomic description and genome sequence of Bacillus campisalis sp. nov., a novel member of the genus Bacillus isolated from solar saltern.</title>
        <authorList>
            <person name="Mathan Kumar R."/>
            <person name="Kaur G."/>
            <person name="Kumar A."/>
            <person name="Singh N.K."/>
            <person name="Kaur N."/>
            <person name="Kumar N."/>
            <person name="Mayilraj S."/>
        </authorList>
    </citation>
    <scope>NUCLEOTIDE SEQUENCE [LARGE SCALE GENOMIC DNA]</scope>
    <source>
        <strain evidence="1 2">SA2-6</strain>
    </source>
</reference>
<evidence type="ECO:0000313" key="2">
    <source>
        <dbReference type="Proteomes" id="UP000034166"/>
    </source>
</evidence>
<dbReference type="OrthoDB" id="9802809at2"/>